<sequence length="159" mass="18344">MPTRPFRASVDLDDAQFCIAAARVLQSADDDDADDMAGLLFFAAAEQMMRCIRQEIGNEHLSVENIRRDAAAQGFGGDVFSANIYDRFGFHLDELEIVVEKLQVPLMHQPDLLGEQLGYWAVRFIRVRWAHLVDERSFTEWAPWRGVGIVENLYRYYWT</sequence>
<dbReference type="EMBL" id="JBGBPQ010000020">
    <property type="protein sequence ID" value="KAL1504141.1"/>
    <property type="molecule type" value="Genomic_DNA"/>
</dbReference>
<proteinExistence type="predicted"/>
<dbReference type="Proteomes" id="UP001515480">
    <property type="component" value="Unassembled WGS sequence"/>
</dbReference>
<evidence type="ECO:0008006" key="3">
    <source>
        <dbReference type="Google" id="ProtNLM"/>
    </source>
</evidence>
<comment type="caution">
    <text evidence="1">The sequence shown here is derived from an EMBL/GenBank/DDBJ whole genome shotgun (WGS) entry which is preliminary data.</text>
</comment>
<evidence type="ECO:0000313" key="2">
    <source>
        <dbReference type="Proteomes" id="UP001515480"/>
    </source>
</evidence>
<name>A0AB34IP10_PRYPA</name>
<evidence type="ECO:0000313" key="1">
    <source>
        <dbReference type="EMBL" id="KAL1504141.1"/>
    </source>
</evidence>
<accession>A0AB34IP10</accession>
<gene>
    <name evidence="1" type="ORF">AB1Y20_010551</name>
</gene>
<protein>
    <recommendedName>
        <fullName evidence="3">Queuosine salvage protein</fullName>
    </recommendedName>
</protein>
<keyword evidence="2" id="KW-1185">Reference proteome</keyword>
<organism evidence="1 2">
    <name type="scientific">Prymnesium parvum</name>
    <name type="common">Toxic golden alga</name>
    <dbReference type="NCBI Taxonomy" id="97485"/>
    <lineage>
        <taxon>Eukaryota</taxon>
        <taxon>Haptista</taxon>
        <taxon>Haptophyta</taxon>
        <taxon>Prymnesiophyceae</taxon>
        <taxon>Prymnesiales</taxon>
        <taxon>Prymnesiaceae</taxon>
        <taxon>Prymnesium</taxon>
    </lineage>
</organism>
<dbReference type="AlphaFoldDB" id="A0AB34IP10"/>
<reference evidence="1 2" key="1">
    <citation type="journal article" date="2024" name="Science">
        <title>Giant polyketide synthase enzymes in the biosynthesis of giant marine polyether toxins.</title>
        <authorList>
            <person name="Fallon T.R."/>
            <person name="Shende V.V."/>
            <person name="Wierzbicki I.H."/>
            <person name="Pendleton A.L."/>
            <person name="Watervoot N.F."/>
            <person name="Auber R.P."/>
            <person name="Gonzalez D.J."/>
            <person name="Wisecaver J.H."/>
            <person name="Moore B.S."/>
        </authorList>
    </citation>
    <scope>NUCLEOTIDE SEQUENCE [LARGE SCALE GENOMIC DNA]</scope>
    <source>
        <strain evidence="1 2">12B1</strain>
    </source>
</reference>